<comment type="caution">
    <text evidence="1">The sequence shown here is derived from an EMBL/GenBank/DDBJ whole genome shotgun (WGS) entry which is preliminary data.</text>
</comment>
<dbReference type="OrthoDB" id="38401at2759"/>
<organism evidence="1 2">
    <name type="scientific">Seminavis robusta</name>
    <dbReference type="NCBI Taxonomy" id="568900"/>
    <lineage>
        <taxon>Eukaryota</taxon>
        <taxon>Sar</taxon>
        <taxon>Stramenopiles</taxon>
        <taxon>Ochrophyta</taxon>
        <taxon>Bacillariophyta</taxon>
        <taxon>Bacillariophyceae</taxon>
        <taxon>Bacillariophycidae</taxon>
        <taxon>Naviculales</taxon>
        <taxon>Naviculaceae</taxon>
        <taxon>Seminavis</taxon>
    </lineage>
</organism>
<dbReference type="PANTHER" id="PTHR36362">
    <property type="entry name" value="DNA-DIRECTED RNA POLYMERASE SUBUNIT BETA"/>
    <property type="match status" value="1"/>
</dbReference>
<evidence type="ECO:0000313" key="2">
    <source>
        <dbReference type="Proteomes" id="UP001153069"/>
    </source>
</evidence>
<reference evidence="1" key="1">
    <citation type="submission" date="2020-06" db="EMBL/GenBank/DDBJ databases">
        <authorList>
            <consortium name="Plant Systems Biology data submission"/>
        </authorList>
    </citation>
    <scope>NUCLEOTIDE SEQUENCE</scope>
    <source>
        <strain evidence="1">D6</strain>
    </source>
</reference>
<name>A0A9N8DVE0_9STRA</name>
<protein>
    <submittedName>
        <fullName evidence="1">Uncharacterized protein</fullName>
    </submittedName>
</protein>
<dbReference type="Gene3D" id="3.40.50.150">
    <property type="entry name" value="Vaccinia Virus protein VP39"/>
    <property type="match status" value="1"/>
</dbReference>
<gene>
    <name evidence="1" type="ORF">SEMRO_322_G116920.1</name>
</gene>
<proteinExistence type="predicted"/>
<dbReference type="EMBL" id="CAICTM010000321">
    <property type="protein sequence ID" value="CAB9507824.1"/>
    <property type="molecule type" value="Genomic_DNA"/>
</dbReference>
<dbReference type="AlphaFoldDB" id="A0A9N8DVE0"/>
<keyword evidence="2" id="KW-1185">Reference proteome</keyword>
<dbReference type="SUPFAM" id="SSF53335">
    <property type="entry name" value="S-adenosyl-L-methionine-dependent methyltransferases"/>
    <property type="match status" value="1"/>
</dbReference>
<dbReference type="PANTHER" id="PTHR36362:SF1">
    <property type="entry name" value="DNA-DIRECTED RNA POLYMERASE SUBUNIT BETA"/>
    <property type="match status" value="1"/>
</dbReference>
<sequence>MVRLKKTKQSNHANNRCMASHHLGRVCLAFALVCSVSFTLFTQKSGTLAFSLLLLEAQKELDSTQPTTTTTHNGLQKEEWPAYQKYPWQGVPKEEVGHALVKKGKVDFVESVGDWMSDPDKLEEFLKVYENRPDKVNLCGMRINHSLYLYATIKYLQPTTIIESGVNAGHSTYLMRAAAPNAKIYAIDPLDIPICEQKERWIDPSAGKTEYYTGTAKFQDFNQVDWAAKIAGGEINPDQTLVLLDDHLDPSTRYPTLLKHGFRHLLLEDNYKRKKGATEGDRKGFLPKQLFHGTDQNAQFFFQITKRYAEFPPLVSPLLAKEYQDRPKLAGGFLHVWDDLRTIVAPLLRPDLSEKDRELYEQICQRLNIDPRLRDLDSYMQVMNYNQFAYMEMMPMAPRLLELLIQPSQN</sequence>
<dbReference type="Proteomes" id="UP001153069">
    <property type="component" value="Unassembled WGS sequence"/>
</dbReference>
<accession>A0A9N8DVE0</accession>
<evidence type="ECO:0000313" key="1">
    <source>
        <dbReference type="EMBL" id="CAB9507824.1"/>
    </source>
</evidence>
<dbReference type="InterPro" id="IPR029063">
    <property type="entry name" value="SAM-dependent_MTases_sf"/>
</dbReference>